<accession>A0A7S3J7L4</accession>
<organism evidence="2">
    <name type="scientific">Euplotes harpa</name>
    <dbReference type="NCBI Taxonomy" id="151035"/>
    <lineage>
        <taxon>Eukaryota</taxon>
        <taxon>Sar</taxon>
        <taxon>Alveolata</taxon>
        <taxon>Ciliophora</taxon>
        <taxon>Intramacronucleata</taxon>
        <taxon>Spirotrichea</taxon>
        <taxon>Hypotrichia</taxon>
        <taxon>Euplotida</taxon>
        <taxon>Euplotidae</taxon>
        <taxon>Euplotes</taxon>
    </lineage>
</organism>
<sequence length="115" mass="13910">MDLQKDDLVKKGYIDRKGKVTKEWTDKYSDTDKPNDFKLYFCVQCNKPFDAADIKYSPPEDRKSSEPEEDSRESSKQAKKNKKKQEKEEEEELEEERKARKKEKKEKERRRRDKS</sequence>
<feature type="compositionally biased region" description="Basic residues" evidence="1">
    <location>
        <begin position="99"/>
        <end position="115"/>
    </location>
</feature>
<dbReference type="EMBL" id="HBII01016089">
    <property type="protein sequence ID" value="CAE0347906.1"/>
    <property type="molecule type" value="Transcribed_RNA"/>
</dbReference>
<feature type="region of interest" description="Disordered" evidence="1">
    <location>
        <begin position="51"/>
        <end position="115"/>
    </location>
</feature>
<gene>
    <name evidence="2" type="ORF">EHAR0213_LOCUS6817</name>
</gene>
<proteinExistence type="predicted"/>
<reference evidence="2" key="1">
    <citation type="submission" date="2021-01" db="EMBL/GenBank/DDBJ databases">
        <authorList>
            <person name="Corre E."/>
            <person name="Pelletier E."/>
            <person name="Niang G."/>
            <person name="Scheremetjew M."/>
            <person name="Finn R."/>
            <person name="Kale V."/>
            <person name="Holt S."/>
            <person name="Cochrane G."/>
            <person name="Meng A."/>
            <person name="Brown T."/>
            <person name="Cohen L."/>
        </authorList>
    </citation>
    <scope>NUCLEOTIDE SEQUENCE</scope>
    <source>
        <strain evidence="2">FSP1.4</strain>
    </source>
</reference>
<dbReference type="AlphaFoldDB" id="A0A7S3J7L4"/>
<name>A0A7S3J7L4_9SPIT</name>
<evidence type="ECO:0000313" key="2">
    <source>
        <dbReference type="EMBL" id="CAE0347906.1"/>
    </source>
</evidence>
<feature type="compositionally biased region" description="Basic and acidic residues" evidence="1">
    <location>
        <begin position="51"/>
        <end position="76"/>
    </location>
</feature>
<protein>
    <submittedName>
        <fullName evidence="2">Uncharacterized protein</fullName>
    </submittedName>
</protein>
<evidence type="ECO:0000256" key="1">
    <source>
        <dbReference type="SAM" id="MobiDB-lite"/>
    </source>
</evidence>